<dbReference type="OrthoDB" id="5593800at2759"/>
<keyword evidence="2" id="KW-1185">Reference proteome</keyword>
<dbReference type="Proteomes" id="UP001143981">
    <property type="component" value="Unassembled WGS sequence"/>
</dbReference>
<evidence type="ECO:0000313" key="2">
    <source>
        <dbReference type="Proteomes" id="UP001143981"/>
    </source>
</evidence>
<dbReference type="EMBL" id="JANBOI010004125">
    <property type="protein sequence ID" value="KAJ1717970.1"/>
    <property type="molecule type" value="Genomic_DNA"/>
</dbReference>
<evidence type="ECO:0000313" key="1">
    <source>
        <dbReference type="EMBL" id="KAJ1717970.1"/>
    </source>
</evidence>
<proteinExistence type="predicted"/>
<dbReference type="Gene3D" id="3.30.70.270">
    <property type="match status" value="1"/>
</dbReference>
<protein>
    <recommendedName>
        <fullName evidence="3">Reverse transcriptase domain-containing protein</fullName>
    </recommendedName>
</protein>
<reference evidence="1" key="1">
    <citation type="submission" date="2022-07" db="EMBL/GenBank/DDBJ databases">
        <title>Phylogenomic reconstructions and comparative analyses of Kickxellomycotina fungi.</title>
        <authorList>
            <person name="Reynolds N.K."/>
            <person name="Stajich J.E."/>
            <person name="Barry K."/>
            <person name="Grigoriev I.V."/>
            <person name="Crous P."/>
            <person name="Smith M.E."/>
        </authorList>
    </citation>
    <scope>NUCLEOTIDE SEQUENCE</scope>
    <source>
        <strain evidence="1">BCRC 34381</strain>
    </source>
</reference>
<gene>
    <name evidence="1" type="ORF">LPJ61_006993</name>
</gene>
<dbReference type="AlphaFoldDB" id="A0A9W8CLE4"/>
<sequence length="195" mass="21504">MASFFTQLRLATDVADFWVYDGAHYGKLRTQRMVQGNSKSPAIAQAFLTFILGAAESLCGKLLVYIDNVYLKDMAGDEVVHIMDVGVMLHCLAAANITVNMQKSLWCATSGMEVLGHAWSIDCSWVPFDHCIATLQGMDFPAMVSSIRHLCSGINSISEHIPWSQALLVPFYEAMGKVRLTKVDQDALCQPWAAL</sequence>
<name>A0A9W8CLE4_9FUNG</name>
<comment type="caution">
    <text evidence="1">The sequence shown here is derived from an EMBL/GenBank/DDBJ whole genome shotgun (WGS) entry which is preliminary data.</text>
</comment>
<feature type="non-terminal residue" evidence="1">
    <location>
        <position position="195"/>
    </location>
</feature>
<evidence type="ECO:0008006" key="3">
    <source>
        <dbReference type="Google" id="ProtNLM"/>
    </source>
</evidence>
<dbReference type="InterPro" id="IPR043502">
    <property type="entry name" value="DNA/RNA_pol_sf"/>
</dbReference>
<accession>A0A9W8CLE4</accession>
<dbReference type="InterPro" id="IPR043128">
    <property type="entry name" value="Rev_trsase/Diguanyl_cyclase"/>
</dbReference>
<dbReference type="SUPFAM" id="SSF56672">
    <property type="entry name" value="DNA/RNA polymerases"/>
    <property type="match status" value="1"/>
</dbReference>
<organism evidence="1 2">
    <name type="scientific">Coemansia biformis</name>
    <dbReference type="NCBI Taxonomy" id="1286918"/>
    <lineage>
        <taxon>Eukaryota</taxon>
        <taxon>Fungi</taxon>
        <taxon>Fungi incertae sedis</taxon>
        <taxon>Zoopagomycota</taxon>
        <taxon>Kickxellomycotina</taxon>
        <taxon>Kickxellomycetes</taxon>
        <taxon>Kickxellales</taxon>
        <taxon>Kickxellaceae</taxon>
        <taxon>Coemansia</taxon>
    </lineage>
</organism>